<protein>
    <recommendedName>
        <fullName evidence="2">DUF7081 domain-containing protein</fullName>
    </recommendedName>
</protein>
<dbReference type="Proteomes" id="UP000806378">
    <property type="component" value="Unassembled WGS sequence"/>
</dbReference>
<reference evidence="3" key="1">
    <citation type="submission" date="2020-05" db="EMBL/GenBank/DDBJ databases">
        <title>WGS assembly of Corymbia citriodora subspecies variegata.</title>
        <authorList>
            <person name="Barry K."/>
            <person name="Hundley H."/>
            <person name="Shu S."/>
            <person name="Jenkins J."/>
            <person name="Grimwood J."/>
            <person name="Baten A."/>
        </authorList>
    </citation>
    <scope>NUCLEOTIDE SEQUENCE</scope>
    <source>
        <strain evidence="3">CV2-018</strain>
    </source>
</reference>
<dbReference type="Gramene" id="rna-gnl|WGS:JABURB|Cocit.L3840.1">
    <property type="protein sequence ID" value="cds-KAF7846739.1"/>
    <property type="gene ID" value="gene-BT93_L3840"/>
</dbReference>
<name>A0A8T0CL24_CORYI</name>
<keyword evidence="4" id="KW-1185">Reference proteome</keyword>
<gene>
    <name evidence="3" type="ORF">BT93_L3840</name>
</gene>
<keyword evidence="1" id="KW-0472">Membrane</keyword>
<dbReference type="OrthoDB" id="1670580at2759"/>
<organism evidence="3 4">
    <name type="scientific">Corymbia citriodora subsp. variegata</name>
    <dbReference type="NCBI Taxonomy" id="360336"/>
    <lineage>
        <taxon>Eukaryota</taxon>
        <taxon>Viridiplantae</taxon>
        <taxon>Streptophyta</taxon>
        <taxon>Embryophyta</taxon>
        <taxon>Tracheophyta</taxon>
        <taxon>Spermatophyta</taxon>
        <taxon>Magnoliopsida</taxon>
        <taxon>eudicotyledons</taxon>
        <taxon>Gunneridae</taxon>
        <taxon>Pentapetalae</taxon>
        <taxon>rosids</taxon>
        <taxon>malvids</taxon>
        <taxon>Myrtales</taxon>
        <taxon>Myrtaceae</taxon>
        <taxon>Myrtoideae</taxon>
        <taxon>Eucalypteae</taxon>
        <taxon>Corymbia</taxon>
    </lineage>
</organism>
<keyword evidence="1" id="KW-1133">Transmembrane helix</keyword>
<accession>A0A8T0CL24</accession>
<evidence type="ECO:0000313" key="3">
    <source>
        <dbReference type="EMBL" id="KAF7846739.1"/>
    </source>
</evidence>
<feature type="transmembrane region" description="Helical" evidence="1">
    <location>
        <begin position="81"/>
        <end position="101"/>
    </location>
</feature>
<proteinExistence type="predicted"/>
<dbReference type="InterPro" id="IPR055508">
    <property type="entry name" value="DUF7081"/>
</dbReference>
<keyword evidence="1" id="KW-0812">Transmembrane</keyword>
<dbReference type="EMBL" id="MU091991">
    <property type="protein sequence ID" value="KAF7846739.1"/>
    <property type="molecule type" value="Genomic_DNA"/>
</dbReference>
<evidence type="ECO:0000259" key="2">
    <source>
        <dbReference type="Pfam" id="PF23299"/>
    </source>
</evidence>
<dbReference type="AlphaFoldDB" id="A0A8T0CL24"/>
<sequence>MEKGKQVMGNEVLGEKAVKMNYVCLYPVKHNSLGEGLPHAPVGWPIPGDTWYWHVINRSYHSVSIKTGSYIFQRVSASRTLIMALGASLCLNTISLCTFQAQMSIDSLLLLAAWFPL</sequence>
<dbReference type="Pfam" id="PF23299">
    <property type="entry name" value="DUF7081"/>
    <property type="match status" value="1"/>
</dbReference>
<evidence type="ECO:0000256" key="1">
    <source>
        <dbReference type="SAM" id="Phobius"/>
    </source>
</evidence>
<feature type="domain" description="DUF7081" evidence="2">
    <location>
        <begin position="27"/>
        <end position="62"/>
    </location>
</feature>
<evidence type="ECO:0000313" key="4">
    <source>
        <dbReference type="Proteomes" id="UP000806378"/>
    </source>
</evidence>
<comment type="caution">
    <text evidence="3">The sequence shown here is derived from an EMBL/GenBank/DDBJ whole genome shotgun (WGS) entry which is preliminary data.</text>
</comment>